<keyword evidence="1" id="KW-0255">Endonuclease</keyword>
<reference evidence="1" key="1">
    <citation type="submission" date="2010-05" db="EMBL/GenBank/DDBJ databases">
        <authorList>
            <person name="Carvalho C.A."/>
            <person name="Lingohr E.J."/>
            <person name="Kropinski A.M."/>
            <person name="Azeredo J.C."/>
        </authorList>
    </citation>
    <scope>NUCLEOTIDE SEQUENCE</scope>
</reference>
<dbReference type="GO" id="GO:0004519">
    <property type="term" value="F:endonuclease activity"/>
    <property type="evidence" value="ECO:0007669"/>
    <property type="project" value="UniProtKB-KW"/>
</dbReference>
<organism evidence="1">
    <name type="scientific">Campylobacter virus IBB35</name>
    <dbReference type="NCBI Taxonomy" id="1006972"/>
    <lineage>
        <taxon>Viruses</taxon>
        <taxon>Duplodnaviria</taxon>
        <taxon>Heunggongvirae</taxon>
        <taxon>Uroviricota</taxon>
        <taxon>Caudoviricetes</taxon>
        <taxon>Connertonviridae</taxon>
        <taxon>Firehammervirus</taxon>
    </lineage>
</organism>
<dbReference type="InterPro" id="IPR036844">
    <property type="entry name" value="Hint_dom_sf"/>
</dbReference>
<keyword evidence="1" id="KW-0378">Hydrolase</keyword>
<dbReference type="Gene3D" id="2.170.16.10">
    <property type="entry name" value="Hedgehog/Intein (Hint) domain"/>
    <property type="match status" value="1"/>
</dbReference>
<sequence>MSEAQDINPYEILTPQGFKPFVSIIKSIQTTGITITLEDSREISVTLDHKFKHLDSYKEAKYFKVNDELQGSKIIKIENIEGEFYEPLEVRDHEYIANDFINHNCNIIVVDECLEYDTIINVYSETLNESFDIKIGDFYNLVDLRSNIINKFTNFAKPTNYDLLEKYVDFCLFKQTNKIKGSTESHHILPKNTECFPQYSKSKWNLVNLTFRDHFIAHSMLAECYPDINKILLAWYMMANKNSKTKVRNLNKVIDANTYEKLKKESIKKISYINSQIVSVKKNGKWLKVSKEEYHNNKKIYETPGLNKIYCENITTGEKMWLDKVDYDPKIYKTHNSNMCVMVNVITKQVERISKGVRTADHMGLNKFIVVCRNSIHITIQAKYIENNDIYITDCKQMIKNIKLLSILIRKHLGMRKKCEKIAGTVTCFDVEQNIFKRIPKKIFDANRDRYLGTTNKKIKEYI</sequence>
<evidence type="ECO:0000313" key="1">
    <source>
        <dbReference type="EMBL" id="AEI88227.1"/>
    </source>
</evidence>
<name>H6SUG1_9CAUD</name>
<keyword evidence="1" id="KW-0540">Nuclease</keyword>
<dbReference type="PROSITE" id="PS50818">
    <property type="entry name" value="INTEIN_C_TER"/>
    <property type="match status" value="1"/>
</dbReference>
<proteinExistence type="predicted"/>
<dbReference type="EMBL" id="HM246721">
    <property type="protein sequence ID" value="AEI88227.1"/>
    <property type="molecule type" value="Genomic_DNA"/>
</dbReference>
<dbReference type="CDD" id="cd00081">
    <property type="entry name" value="Hint"/>
    <property type="match status" value="1"/>
</dbReference>
<protein>
    <submittedName>
        <fullName evidence="1">MobE homing endonuclease</fullName>
    </submittedName>
</protein>
<accession>H6SUG1</accession>
<reference evidence="1" key="2">
    <citation type="journal article" date="2012" name="Virol. J.">
        <title>The genome and proteome of a Campylobacter coli bacteriophage vB_CcoM-IBB_35 reveal unusual features.</title>
        <authorList>
            <person name="Carvalho C.M."/>
            <person name="Kropinski A.M."/>
            <person name="Lingohr E.J."/>
            <person name="Santos S.B."/>
            <person name="King J."/>
            <person name="Azeredo J."/>
        </authorList>
    </citation>
    <scope>NUCLEOTIDE SEQUENCE</scope>
</reference>
<dbReference type="InterPro" id="IPR030934">
    <property type="entry name" value="Intein_C"/>
</dbReference>
<dbReference type="SUPFAM" id="SSF51294">
    <property type="entry name" value="Hedgehog/intein (Hint) domain"/>
    <property type="match status" value="1"/>
</dbReference>